<keyword evidence="3" id="KW-1185">Reference proteome</keyword>
<reference evidence="2 3" key="1">
    <citation type="submission" date="2022-05" db="EMBL/GenBank/DDBJ databases">
        <authorList>
            <consortium name="Genoscope - CEA"/>
            <person name="William W."/>
        </authorList>
    </citation>
    <scope>NUCLEOTIDE SEQUENCE [LARGE SCALE GENOMIC DNA]</scope>
</reference>
<evidence type="ECO:0000313" key="2">
    <source>
        <dbReference type="EMBL" id="CAH3150418.1"/>
    </source>
</evidence>
<dbReference type="Proteomes" id="UP001159428">
    <property type="component" value="Unassembled WGS sequence"/>
</dbReference>
<protein>
    <submittedName>
        <fullName evidence="2">Uncharacterized protein</fullName>
    </submittedName>
</protein>
<dbReference type="AlphaFoldDB" id="A0AAU9XKM1"/>
<proteinExistence type="predicted"/>
<comment type="caution">
    <text evidence="2">The sequence shown here is derived from an EMBL/GenBank/DDBJ whole genome shotgun (WGS) entry which is preliminary data.</text>
</comment>
<sequence>MDIERMKKLLSSGIEAGNKVKEVREVIKSYKTQKQDMYDDTAEILKPSIEIKKKVKETIDEKQNKLIKKLQENKETVDRKQDEVIRQLQENQIDDEEGVEEVEKPKSLLDPGATEIIKKYGFDPTLQNIPSENEFKKLISSTTGKQNSKNAIIKNLAKKESKALSDYLKLVKARKLGITQKASGIYTQPKRNAYKISQRGQYGGLVIDLPKLYGHLNVVAHKNGQKVYDKQADFDTLDLLTKRFNSKKKYSELARSVFNDLNRLSEIPIHRTSKKQKVGVSLSHDFTTKFKEPIKLSYDMKHELAVRTISMTYSWYNIKQSYGNNQIKYSHDKGTSWETITFVDGMYSYDDIDKYIKDYMKSKGHIIKVDEEEKYGINLYFVLSTYRVLIELEDDYQIDLRNSNFRKLIGFN</sequence>
<accession>A0AAU9XKM1</accession>
<organism evidence="2 3">
    <name type="scientific">Pocillopora meandrina</name>
    <dbReference type="NCBI Taxonomy" id="46732"/>
    <lineage>
        <taxon>Eukaryota</taxon>
        <taxon>Metazoa</taxon>
        <taxon>Cnidaria</taxon>
        <taxon>Anthozoa</taxon>
        <taxon>Hexacorallia</taxon>
        <taxon>Scleractinia</taxon>
        <taxon>Astrocoeniina</taxon>
        <taxon>Pocilloporidae</taxon>
        <taxon>Pocillopora</taxon>
    </lineage>
</organism>
<dbReference type="EMBL" id="CALNXJ010000047">
    <property type="protein sequence ID" value="CAH3150418.1"/>
    <property type="molecule type" value="Genomic_DNA"/>
</dbReference>
<evidence type="ECO:0000313" key="3">
    <source>
        <dbReference type="Proteomes" id="UP001159428"/>
    </source>
</evidence>
<keyword evidence="1" id="KW-0175">Coiled coil</keyword>
<evidence type="ECO:0000256" key="1">
    <source>
        <dbReference type="SAM" id="Coils"/>
    </source>
</evidence>
<name>A0AAU9XKM1_9CNID</name>
<gene>
    <name evidence="2" type="ORF">PMEA_00024801</name>
</gene>
<feature type="coiled-coil region" evidence="1">
    <location>
        <begin position="52"/>
        <end position="87"/>
    </location>
</feature>